<evidence type="ECO:0000313" key="2">
    <source>
        <dbReference type="Proteomes" id="UP001186974"/>
    </source>
</evidence>
<sequence>MDGLDKLGWGNVGLTESGRYWVHVVVAAAVACYTCRTVWRELDCFIRIRIECSETGRLSSHVGKNVILVTQIPTSWRSVPRLRELFEAFPGGVCRVYINRETVSMTGGTDDPTGEEADTDTWACFSTLALLGRQVWRARHESMDVDRSFFHKSTDSPSIGSGSTD</sequence>
<evidence type="ECO:0000313" key="1">
    <source>
        <dbReference type="EMBL" id="KAK3065252.1"/>
    </source>
</evidence>
<dbReference type="EMBL" id="JAWDJW010006344">
    <property type="protein sequence ID" value="KAK3065252.1"/>
    <property type="molecule type" value="Genomic_DNA"/>
</dbReference>
<dbReference type="Proteomes" id="UP001186974">
    <property type="component" value="Unassembled WGS sequence"/>
</dbReference>
<proteinExistence type="predicted"/>
<protein>
    <submittedName>
        <fullName evidence="1">Uncharacterized protein</fullName>
    </submittedName>
</protein>
<accession>A0ACC3DCH1</accession>
<gene>
    <name evidence="1" type="ORF">LTS18_004488</name>
</gene>
<reference evidence="1" key="1">
    <citation type="submission" date="2024-09" db="EMBL/GenBank/DDBJ databases">
        <title>Black Yeasts Isolated from many extreme environments.</title>
        <authorList>
            <person name="Coleine C."/>
            <person name="Stajich J.E."/>
            <person name="Selbmann L."/>
        </authorList>
    </citation>
    <scope>NUCLEOTIDE SEQUENCE</scope>
    <source>
        <strain evidence="1">CCFEE 5737</strain>
    </source>
</reference>
<keyword evidence="2" id="KW-1185">Reference proteome</keyword>
<organism evidence="1 2">
    <name type="scientific">Coniosporium uncinatum</name>
    <dbReference type="NCBI Taxonomy" id="93489"/>
    <lineage>
        <taxon>Eukaryota</taxon>
        <taxon>Fungi</taxon>
        <taxon>Dikarya</taxon>
        <taxon>Ascomycota</taxon>
        <taxon>Pezizomycotina</taxon>
        <taxon>Dothideomycetes</taxon>
        <taxon>Dothideomycetes incertae sedis</taxon>
        <taxon>Coniosporium</taxon>
    </lineage>
</organism>
<comment type="caution">
    <text evidence="1">The sequence shown here is derived from an EMBL/GenBank/DDBJ whole genome shotgun (WGS) entry which is preliminary data.</text>
</comment>
<name>A0ACC3DCH1_9PEZI</name>